<dbReference type="KEGG" id="ebla:JGUZn3_02570"/>
<dbReference type="InterPro" id="IPR000182">
    <property type="entry name" value="GNAT_dom"/>
</dbReference>
<evidence type="ECO:0000256" key="3">
    <source>
        <dbReference type="ARBA" id="ARBA00022679"/>
    </source>
</evidence>
<evidence type="ECO:0000256" key="2">
    <source>
        <dbReference type="ARBA" id="ARBA00022490"/>
    </source>
</evidence>
<comment type="function">
    <text evidence="5">Acetylates the N-terminal alanine of ribosomal protein bS18.</text>
</comment>
<dbReference type="SUPFAM" id="SSF55729">
    <property type="entry name" value="Acyl-CoA N-acyltransferases (Nat)"/>
    <property type="match status" value="1"/>
</dbReference>
<evidence type="ECO:0000313" key="7">
    <source>
        <dbReference type="EMBL" id="QNT77515.1"/>
    </source>
</evidence>
<dbReference type="EMBL" id="CP060244">
    <property type="protein sequence ID" value="QNT77515.1"/>
    <property type="molecule type" value="Genomic_DNA"/>
</dbReference>
<dbReference type="EC" id="2.3.1.266" evidence="5"/>
<comment type="subcellular location">
    <subcellularLocation>
        <location evidence="5">Cytoplasm</location>
    </subcellularLocation>
</comment>
<dbReference type="GO" id="GO:0005737">
    <property type="term" value="C:cytoplasm"/>
    <property type="evidence" value="ECO:0007669"/>
    <property type="project" value="UniProtKB-SubCell"/>
</dbReference>
<comment type="similarity">
    <text evidence="1 5">Belongs to the acetyltransferase family. RimI subfamily.</text>
</comment>
<dbReference type="Gene3D" id="3.40.630.30">
    <property type="match status" value="1"/>
</dbReference>
<dbReference type="RefSeq" id="WP_203413982.1">
    <property type="nucleotide sequence ID" value="NZ_CP060244.1"/>
</dbReference>
<dbReference type="Proteomes" id="UP000516349">
    <property type="component" value="Chromosome"/>
</dbReference>
<dbReference type="AlphaFoldDB" id="A0A7H1NP05"/>
<dbReference type="CDD" id="cd04301">
    <property type="entry name" value="NAT_SF"/>
    <property type="match status" value="1"/>
</dbReference>
<dbReference type="PANTHER" id="PTHR43420:SF44">
    <property type="entry name" value="ACETYLTRANSFERASE YPEA"/>
    <property type="match status" value="1"/>
</dbReference>
<evidence type="ECO:0000256" key="4">
    <source>
        <dbReference type="ARBA" id="ARBA00023315"/>
    </source>
</evidence>
<sequence length="153" mass="17234">MVRVVEEVSSFLGEIAALHARAFPKGQEWSLKEFENVFSLPGVFCLIEEPPHGFSSDSASLMGFLIGRTVLDEAEILTFAVGPLWQRQKIGQQILQETVHRLQQKGIQKFFLEVSVLNSHAIALYKKAGFERTGIRKCYYPDGSDAYIMVKLL</sequence>
<feature type="domain" description="N-acetyltransferase" evidence="6">
    <location>
        <begin position="1"/>
        <end position="153"/>
    </location>
</feature>
<keyword evidence="4" id="KW-0012">Acyltransferase</keyword>
<dbReference type="NCBIfam" id="TIGR01575">
    <property type="entry name" value="rimI"/>
    <property type="match status" value="1"/>
</dbReference>
<proteinExistence type="inferred from homology"/>
<dbReference type="Pfam" id="PF00583">
    <property type="entry name" value="Acetyltransf_1"/>
    <property type="match status" value="1"/>
</dbReference>
<organism evidence="7 8">
    <name type="scientific">Entomobacter blattae</name>
    <dbReference type="NCBI Taxonomy" id="2762277"/>
    <lineage>
        <taxon>Bacteria</taxon>
        <taxon>Pseudomonadati</taxon>
        <taxon>Pseudomonadota</taxon>
        <taxon>Alphaproteobacteria</taxon>
        <taxon>Acetobacterales</taxon>
        <taxon>Acetobacteraceae</taxon>
        <taxon>Entomobacter</taxon>
    </lineage>
</organism>
<gene>
    <name evidence="7" type="ORF">JGUZn3_02570</name>
</gene>
<keyword evidence="8" id="KW-1185">Reference proteome</keyword>
<evidence type="ECO:0000256" key="5">
    <source>
        <dbReference type="RuleBase" id="RU363094"/>
    </source>
</evidence>
<dbReference type="InterPro" id="IPR050680">
    <property type="entry name" value="YpeA/RimI_acetyltransf"/>
</dbReference>
<evidence type="ECO:0000259" key="6">
    <source>
        <dbReference type="PROSITE" id="PS51186"/>
    </source>
</evidence>
<protein>
    <recommendedName>
        <fullName evidence="5">[Ribosomal protein bS18]-alanine N-acetyltransferase</fullName>
        <ecNumber evidence="5">2.3.1.266</ecNumber>
    </recommendedName>
</protein>
<dbReference type="PANTHER" id="PTHR43420">
    <property type="entry name" value="ACETYLTRANSFERASE"/>
    <property type="match status" value="1"/>
</dbReference>
<comment type="catalytic activity">
    <reaction evidence="5">
        <text>N-terminal L-alanyl-[ribosomal protein bS18] + acetyl-CoA = N-terminal N(alpha)-acetyl-L-alanyl-[ribosomal protein bS18] + CoA + H(+)</text>
        <dbReference type="Rhea" id="RHEA:43756"/>
        <dbReference type="Rhea" id="RHEA-COMP:10676"/>
        <dbReference type="Rhea" id="RHEA-COMP:10677"/>
        <dbReference type="ChEBI" id="CHEBI:15378"/>
        <dbReference type="ChEBI" id="CHEBI:57287"/>
        <dbReference type="ChEBI" id="CHEBI:57288"/>
        <dbReference type="ChEBI" id="CHEBI:64718"/>
        <dbReference type="ChEBI" id="CHEBI:83683"/>
        <dbReference type="EC" id="2.3.1.266"/>
    </reaction>
</comment>
<evidence type="ECO:0000313" key="8">
    <source>
        <dbReference type="Proteomes" id="UP000516349"/>
    </source>
</evidence>
<evidence type="ECO:0000256" key="1">
    <source>
        <dbReference type="ARBA" id="ARBA00005395"/>
    </source>
</evidence>
<dbReference type="PROSITE" id="PS51186">
    <property type="entry name" value="GNAT"/>
    <property type="match status" value="1"/>
</dbReference>
<keyword evidence="2 5" id="KW-0963">Cytoplasm</keyword>
<dbReference type="GO" id="GO:0008999">
    <property type="term" value="F:protein-N-terminal-alanine acetyltransferase activity"/>
    <property type="evidence" value="ECO:0007669"/>
    <property type="project" value="UniProtKB-EC"/>
</dbReference>
<dbReference type="InterPro" id="IPR006464">
    <property type="entry name" value="AcTrfase_RimI/Ard1"/>
</dbReference>
<accession>A0A7H1NP05</accession>
<name>A0A7H1NP05_9PROT</name>
<reference evidence="7 8" key="1">
    <citation type="submission" date="2020-08" db="EMBL/GenBank/DDBJ databases">
        <title>Complete genome sequence of Entomobacter blattae G55GP.</title>
        <authorList>
            <person name="Poehlein A."/>
            <person name="Guzman J."/>
            <person name="Daniel R."/>
            <person name="Vilcinskas A."/>
        </authorList>
    </citation>
    <scope>NUCLEOTIDE SEQUENCE [LARGE SCALE GENOMIC DNA]</scope>
    <source>
        <strain evidence="7 8">G55GP</strain>
    </source>
</reference>
<keyword evidence="3 7" id="KW-0808">Transferase</keyword>
<dbReference type="InterPro" id="IPR016181">
    <property type="entry name" value="Acyl_CoA_acyltransferase"/>
</dbReference>